<keyword evidence="9" id="KW-1185">Reference proteome</keyword>
<dbReference type="OrthoDB" id="2060074at2"/>
<name>A0A0M6WK93_9FIRM</name>
<keyword evidence="3" id="KW-0472">Membrane</keyword>
<feature type="chain" id="PRO_5041862537" evidence="6">
    <location>
        <begin position="22"/>
        <end position="467"/>
    </location>
</feature>
<evidence type="ECO:0000256" key="5">
    <source>
        <dbReference type="ARBA" id="ARBA00023288"/>
    </source>
</evidence>
<organism evidence="7 9">
    <name type="scientific">Roseburia faecis</name>
    <dbReference type="NCBI Taxonomy" id="301302"/>
    <lineage>
        <taxon>Bacteria</taxon>
        <taxon>Bacillati</taxon>
        <taxon>Bacillota</taxon>
        <taxon>Clostridia</taxon>
        <taxon>Lachnospirales</taxon>
        <taxon>Lachnospiraceae</taxon>
        <taxon>Roseburia</taxon>
    </lineage>
</organism>
<dbReference type="EMBL" id="CYXV01000016">
    <property type="protein sequence ID" value="CUN15820.1"/>
    <property type="molecule type" value="Genomic_DNA"/>
</dbReference>
<dbReference type="InterPro" id="IPR050490">
    <property type="entry name" value="Bact_solute-bd_prot1"/>
</dbReference>
<dbReference type="SUPFAM" id="SSF53850">
    <property type="entry name" value="Periplasmic binding protein-like II"/>
    <property type="match status" value="1"/>
</dbReference>
<evidence type="ECO:0000256" key="3">
    <source>
        <dbReference type="ARBA" id="ARBA00023136"/>
    </source>
</evidence>
<evidence type="ECO:0000313" key="7">
    <source>
        <dbReference type="EMBL" id="CRL36174.1"/>
    </source>
</evidence>
<feature type="signal peptide" evidence="6">
    <location>
        <begin position="1"/>
        <end position="21"/>
    </location>
</feature>
<reference evidence="7" key="1">
    <citation type="submission" date="2015-05" db="EMBL/GenBank/DDBJ databases">
        <authorList>
            <person name="Wang D.B."/>
            <person name="Wang M."/>
        </authorList>
    </citation>
    <scope>NUCLEOTIDE SEQUENCE [LARGE SCALE GENOMIC DNA]</scope>
    <source>
        <strain evidence="7">M72</strain>
    </source>
</reference>
<protein>
    <submittedName>
        <fullName evidence="8">Maltose-binding periplasmic proteins/domains</fullName>
    </submittedName>
    <submittedName>
        <fullName evidence="7">Sugar ABC transporter substrate-binding protein</fullName>
    </submittedName>
</protein>
<evidence type="ECO:0000256" key="1">
    <source>
        <dbReference type="ARBA" id="ARBA00022475"/>
    </source>
</evidence>
<dbReference type="RefSeq" id="WP_055067478.1">
    <property type="nucleotide sequence ID" value="NZ_CP173697.1"/>
</dbReference>
<dbReference type="Proteomes" id="UP000095495">
    <property type="component" value="Unassembled WGS sequence"/>
</dbReference>
<dbReference type="Gene3D" id="3.40.190.10">
    <property type="entry name" value="Periplasmic binding protein-like II"/>
    <property type="match status" value="2"/>
</dbReference>
<sequence>MKFKKFMALGLVAAMTATLFAGCGSKGNDSADTTQKSDSASADGLVSYSDIVLGETGKDLSATITMFNHRTDMDTDDYGGKNWKSYLEDFNKEYPNIKVEITTDTNYADDALTHLQSGQYETITMIPAVDKADLSTYYMSYGTLDEMSQQINYANTWLYGNDVYGVPSTATTQGIVYNKKVFEDAGVTDVPKTPDEFIDALKKIKDKTDAIPLYTNYAAGWTMGAWDAYIGNNATGDNTYFNQKLLHTKDPFKDYGDGTHPYAVYKILYDAVAGGLTEDDYSTTDWEGSKSMLNNGQIGCMVLGSWAYPQMEAAGENADDIGYMPFPISVNGEQYASAGADYSYGINVNASDDEKQAALIFVKWMTEKSGFSYNEDGLPVAKSSSDTKLDFSGVTFLEDEPAVEGEEDLLNALNADSELNINNGGNDKIQAIIEHAANGDESFDDIMNEWNQKWTDAQESEGVEITE</sequence>
<dbReference type="InterPro" id="IPR006059">
    <property type="entry name" value="SBP"/>
</dbReference>
<dbReference type="PANTHER" id="PTHR43649">
    <property type="entry name" value="ARABINOSE-BINDING PROTEIN-RELATED"/>
    <property type="match status" value="1"/>
</dbReference>
<dbReference type="PANTHER" id="PTHR43649:SF33">
    <property type="entry name" value="POLYGALACTURONAN_RHAMNOGALACTURONAN-BINDING PROTEIN YTCQ"/>
    <property type="match status" value="1"/>
</dbReference>
<evidence type="ECO:0000313" key="9">
    <source>
        <dbReference type="Proteomes" id="UP000049979"/>
    </source>
</evidence>
<gene>
    <name evidence="8" type="ORF">ERS852420_03082</name>
    <name evidence="7" type="ORF">M72_25601</name>
</gene>
<dbReference type="STRING" id="301302.ERS852420_03082"/>
<keyword evidence="4" id="KW-0564">Palmitate</keyword>
<dbReference type="AlphaFoldDB" id="A0A0M6WK93"/>
<dbReference type="EMBL" id="CVRR01000011">
    <property type="protein sequence ID" value="CRL36174.1"/>
    <property type="molecule type" value="Genomic_DNA"/>
</dbReference>
<dbReference type="Pfam" id="PF01547">
    <property type="entry name" value="SBP_bac_1"/>
    <property type="match status" value="1"/>
</dbReference>
<proteinExistence type="predicted"/>
<dbReference type="PROSITE" id="PS51257">
    <property type="entry name" value="PROKAR_LIPOPROTEIN"/>
    <property type="match status" value="1"/>
</dbReference>
<evidence type="ECO:0000313" key="8">
    <source>
        <dbReference type="EMBL" id="CUN15820.1"/>
    </source>
</evidence>
<evidence type="ECO:0000313" key="10">
    <source>
        <dbReference type="Proteomes" id="UP000095495"/>
    </source>
</evidence>
<keyword evidence="5" id="KW-0449">Lipoprotein</keyword>
<dbReference type="Proteomes" id="UP000049979">
    <property type="component" value="Unassembled WGS sequence"/>
</dbReference>
<keyword evidence="2 6" id="KW-0732">Signal</keyword>
<evidence type="ECO:0000256" key="6">
    <source>
        <dbReference type="SAM" id="SignalP"/>
    </source>
</evidence>
<reference evidence="9" key="2">
    <citation type="submission" date="2015-05" db="EMBL/GenBank/DDBJ databases">
        <authorList>
            <consortium name="Pathogen Informatics"/>
        </authorList>
    </citation>
    <scope>NUCLEOTIDE SEQUENCE [LARGE SCALE GENOMIC DNA]</scope>
    <source>
        <strain evidence="8 10">2789STDY5608863</strain>
        <strain evidence="9">M72</strain>
    </source>
</reference>
<keyword evidence="1" id="KW-1003">Cell membrane</keyword>
<accession>A0A0M6WK93</accession>
<evidence type="ECO:0000256" key="4">
    <source>
        <dbReference type="ARBA" id="ARBA00023139"/>
    </source>
</evidence>
<evidence type="ECO:0000256" key="2">
    <source>
        <dbReference type="ARBA" id="ARBA00022729"/>
    </source>
</evidence>